<feature type="domain" description="Helitron helicase-like" evidence="4">
    <location>
        <begin position="406"/>
        <end position="588"/>
    </location>
</feature>
<gene>
    <name evidence="6" type="ORF">LTRI10_LOCUS992</name>
</gene>
<evidence type="ECO:0000256" key="1">
    <source>
        <dbReference type="RuleBase" id="RU363044"/>
    </source>
</evidence>
<comment type="cofactor">
    <cofactor evidence="1">
        <name>Mg(2+)</name>
        <dbReference type="ChEBI" id="CHEBI:18420"/>
    </cofactor>
</comment>
<dbReference type="GO" id="GO:0016787">
    <property type="term" value="F:hydrolase activity"/>
    <property type="evidence" value="ECO:0007669"/>
    <property type="project" value="UniProtKB-KW"/>
</dbReference>
<name>A0AAV2C970_9ROSI</name>
<dbReference type="GO" id="GO:0006310">
    <property type="term" value="P:DNA recombination"/>
    <property type="evidence" value="ECO:0007669"/>
    <property type="project" value="UniProtKB-KW"/>
</dbReference>
<accession>A0AAV2C970</accession>
<dbReference type="GO" id="GO:0000723">
    <property type="term" value="P:telomere maintenance"/>
    <property type="evidence" value="ECO:0007669"/>
    <property type="project" value="InterPro"/>
</dbReference>
<evidence type="ECO:0000313" key="7">
    <source>
        <dbReference type="Proteomes" id="UP001497516"/>
    </source>
</evidence>
<dbReference type="InterPro" id="IPR010285">
    <property type="entry name" value="DNA_helicase_pif1-like_DEAD"/>
</dbReference>
<dbReference type="Pfam" id="PF21530">
    <property type="entry name" value="Pif1_2B_dom"/>
    <property type="match status" value="1"/>
</dbReference>
<dbReference type="Proteomes" id="UP001497516">
    <property type="component" value="Chromosome 1"/>
</dbReference>
<feature type="domain" description="DNA helicase Pif1-like 2B" evidence="5">
    <location>
        <begin position="1377"/>
        <end position="1423"/>
    </location>
</feature>
<dbReference type="EC" id="5.6.2.3" evidence="1"/>
<dbReference type="SUPFAM" id="SSF52540">
    <property type="entry name" value="P-loop containing nucleoside triphosphate hydrolases"/>
    <property type="match status" value="2"/>
</dbReference>
<evidence type="ECO:0000313" key="6">
    <source>
        <dbReference type="EMBL" id="CAL1353065.1"/>
    </source>
</evidence>
<dbReference type="Pfam" id="PF14214">
    <property type="entry name" value="Helitron_like_N"/>
    <property type="match status" value="1"/>
</dbReference>
<keyword evidence="1" id="KW-0347">Helicase</keyword>
<evidence type="ECO:0000259" key="4">
    <source>
        <dbReference type="Pfam" id="PF14214"/>
    </source>
</evidence>
<dbReference type="PANTHER" id="PTHR10492">
    <property type="match status" value="1"/>
</dbReference>
<keyword evidence="1" id="KW-0067">ATP-binding</keyword>
<dbReference type="GO" id="GO:0006281">
    <property type="term" value="P:DNA repair"/>
    <property type="evidence" value="ECO:0007669"/>
    <property type="project" value="UniProtKB-KW"/>
</dbReference>
<comment type="similarity">
    <text evidence="1">Belongs to the helicase family.</text>
</comment>
<reference evidence="6 7" key="1">
    <citation type="submission" date="2024-04" db="EMBL/GenBank/DDBJ databases">
        <authorList>
            <person name="Fracassetti M."/>
        </authorList>
    </citation>
    <scope>NUCLEOTIDE SEQUENCE [LARGE SCALE GENOMIC DNA]</scope>
</reference>
<dbReference type="CDD" id="cd18809">
    <property type="entry name" value="SF1_C_RecD"/>
    <property type="match status" value="1"/>
</dbReference>
<feature type="region of interest" description="Disordered" evidence="2">
    <location>
        <begin position="1"/>
        <end position="46"/>
    </location>
</feature>
<comment type="catalytic activity">
    <reaction evidence="1">
        <text>ATP + H2O = ADP + phosphate + H(+)</text>
        <dbReference type="Rhea" id="RHEA:13065"/>
        <dbReference type="ChEBI" id="CHEBI:15377"/>
        <dbReference type="ChEBI" id="CHEBI:15378"/>
        <dbReference type="ChEBI" id="CHEBI:30616"/>
        <dbReference type="ChEBI" id="CHEBI:43474"/>
        <dbReference type="ChEBI" id="CHEBI:456216"/>
        <dbReference type="EC" id="5.6.2.3"/>
    </reaction>
</comment>
<dbReference type="Pfam" id="PF05970">
    <property type="entry name" value="PIF1"/>
    <property type="match status" value="1"/>
</dbReference>
<dbReference type="PANTHER" id="PTHR10492:SF90">
    <property type="entry name" value="ATP-DEPENDENT DNA HELICASE"/>
    <property type="match status" value="1"/>
</dbReference>
<proteinExistence type="inferred from homology"/>
<keyword evidence="1" id="KW-0378">Hydrolase</keyword>
<dbReference type="FunFam" id="3.40.50.300:FF:002884">
    <property type="entry name" value="ATP-dependent DNA helicase"/>
    <property type="match status" value="1"/>
</dbReference>
<dbReference type="EMBL" id="OZ034813">
    <property type="protein sequence ID" value="CAL1353065.1"/>
    <property type="molecule type" value="Genomic_DNA"/>
</dbReference>
<keyword evidence="1" id="KW-0547">Nucleotide-binding</keyword>
<evidence type="ECO:0000259" key="3">
    <source>
        <dbReference type="Pfam" id="PF05970"/>
    </source>
</evidence>
<sequence length="1551" mass="174046">MNRIQLPSQETANITPRKRRRRRSNDPSSTPLPISTPPTRRRRSWIDRRSRLFPLLPLILNQTEACSPPPTSPPHSPCILPDADETPEISPPNPAASASAAVVPLAQQEQVNEIINYGLPTATCAFCGAQFWHEERLNRHRSNTANPIFTLCCQKGRVKLPLLRQAPAFLHQLMDVNGGPMSSHFREHIRAYNAAFSFTSFGARLDHRATTTSTRGRGGPYSFFICGENYHRIGSLLPPEGQTPKFAQLYVSDPETELSNRLANFSSGGQHRLLPEIVAGLMEMLDNTNDLVKSFRRVQAELQDPAATHNVRLRIVGPRSTALPTGMEVAELVTGDFTAVRGNRDIIVDHQAEGLRRITNLNPKFEALHFPLLFPYGEDGFHPMIKYYGLNTQPPIKRQHITQREYYAYRLQHRLDEGQTLMRAGKALQHYIVDAFSTIEKNRLAYLRSHQKELRYELYQGLVDAFSRGDITGDGLGTVILPATYTGSPRYMNELYLDAMAACQFFGNPDLFITFTCNPQWPEITEAFKESCGSRSELKPEIVARVFHMKLQDLIDDIKKNNYFGRALAVVYTVEFQKSGLPHVHILVWLEASSKLSTVESVDATISAELPDPQLDPVGYEAVSKFMLHGPCGDSNPSSPCMKDGLCSKSFPKAFNSETIIDKFGCTVYRRRDTGVSATKGLTVIDNSYVVPHNRNLVVRYQAHINVQVCYQGKLVKYLFKHITKGPGRSMAVVENSATTASTSTGPQPNPPRNEIQQYIDGRMLSSYEAAWRIFQFSIHERTTPVQRLCVHLEGRHRVPYMKRQSLLNIMARDNVDKTMLTQWFHLNRTDPVARSLLYSEIPNKFKWNEQDLVWSPRKKGFAIGRLAYIGPGRDDTFYLRRLLTKVRGALSFIHLRTVNGVVCQTYKAACRRMNLLSDDKECSLVITEVSQWGMSSLLRSLFVSMLMFCELSDSALLFDQSWELMAKDITYRCQQQLIFSNSSISEDLPRNTLLAELERLLNGYSTSLSNFHLPLPTSALRDPATNILLEDHLNYKTTDEEAQADELMASLNFQQVEAFSCIMNSATNDHGRFFFLHGHGGTGKTHLYKAIVSKLRSMHHIVLVVASSGIAATLLPDALTAHSCFKIPLEIDHNSTCTIHKGTHLAQLLIQASLIIWDEAPMVHRLSFEAVDRTLCDIMDVPLHGDGYKPFGGKTMLLGGDFRQTLPVVPNAGREEAVDSLLTRSNLWKFCTVLHLSRNMRIDSSELNSIPQFDGKCFAEWVLAVGNGEIAATSFNPNTPADWIPIPCDFLIRVNGGHCPIAEMAADIYFDFSTSFHSPSYLMNRAIVTPTNQNVTLINGHMLTMVPGDPHTYFSSDRIDSDSTQPDILASQYPVEFLNTLSSSGVPDHEIKLKVFTPIMLLRNLNPAIGLCNGTRIMITHLGAHVLKGVIMGGSFAGSTVAIPRIIVNVNDRRWPFILKRCQFPVRLCYAMTINKSQGQTLERVGVFLPKPVFSHGQLYVAVSRVKSASGLRFLIVNEPSVPFNYTRNIVYHETFEDLHPPGHPASTTP</sequence>
<keyword evidence="1" id="KW-0233">DNA recombination</keyword>
<keyword evidence="1" id="KW-0234">DNA repair</keyword>
<protein>
    <recommendedName>
        <fullName evidence="1">ATP-dependent DNA helicase</fullName>
        <ecNumber evidence="1">5.6.2.3</ecNumber>
    </recommendedName>
</protein>
<organism evidence="6 7">
    <name type="scientific">Linum trigynum</name>
    <dbReference type="NCBI Taxonomy" id="586398"/>
    <lineage>
        <taxon>Eukaryota</taxon>
        <taxon>Viridiplantae</taxon>
        <taxon>Streptophyta</taxon>
        <taxon>Embryophyta</taxon>
        <taxon>Tracheophyta</taxon>
        <taxon>Spermatophyta</taxon>
        <taxon>Magnoliopsida</taxon>
        <taxon>eudicotyledons</taxon>
        <taxon>Gunneridae</taxon>
        <taxon>Pentapetalae</taxon>
        <taxon>rosids</taxon>
        <taxon>fabids</taxon>
        <taxon>Malpighiales</taxon>
        <taxon>Linaceae</taxon>
        <taxon>Linum</taxon>
    </lineage>
</organism>
<dbReference type="InterPro" id="IPR027417">
    <property type="entry name" value="P-loop_NTPase"/>
</dbReference>
<dbReference type="InterPro" id="IPR049163">
    <property type="entry name" value="Pif1-like_2B_dom"/>
</dbReference>
<keyword evidence="1" id="KW-0227">DNA damage</keyword>
<evidence type="ECO:0000256" key="2">
    <source>
        <dbReference type="SAM" id="MobiDB-lite"/>
    </source>
</evidence>
<dbReference type="InterPro" id="IPR025476">
    <property type="entry name" value="Helitron_helicase-like"/>
</dbReference>
<dbReference type="GO" id="GO:0043139">
    <property type="term" value="F:5'-3' DNA helicase activity"/>
    <property type="evidence" value="ECO:0007669"/>
    <property type="project" value="UniProtKB-EC"/>
</dbReference>
<dbReference type="Gene3D" id="3.40.50.300">
    <property type="entry name" value="P-loop containing nucleotide triphosphate hydrolases"/>
    <property type="match status" value="2"/>
</dbReference>
<evidence type="ECO:0000259" key="5">
    <source>
        <dbReference type="Pfam" id="PF21530"/>
    </source>
</evidence>
<dbReference type="GO" id="GO:0005524">
    <property type="term" value="F:ATP binding"/>
    <property type="evidence" value="ECO:0007669"/>
    <property type="project" value="UniProtKB-KW"/>
</dbReference>
<feature type="domain" description="DNA helicase Pif1-like DEAD-box helicase" evidence="3">
    <location>
        <begin position="1052"/>
        <end position="1274"/>
    </location>
</feature>
<feature type="compositionally biased region" description="Polar residues" evidence="2">
    <location>
        <begin position="1"/>
        <end position="14"/>
    </location>
</feature>
<keyword evidence="7" id="KW-1185">Reference proteome</keyword>